<protein>
    <submittedName>
        <fullName evidence="1">10994_t:CDS:1</fullName>
    </submittedName>
</protein>
<gene>
    <name evidence="1" type="ORF">DERYTH_LOCUS3122</name>
</gene>
<sequence>MDKKNQNEKSQSYTSDLDPSYEEMFAIPEVKKHPVIRIAGAPMILNVNV</sequence>
<accession>A0A9N8ZSC7</accession>
<proteinExistence type="predicted"/>
<organism evidence="1 2">
    <name type="scientific">Dentiscutata erythropus</name>
    <dbReference type="NCBI Taxonomy" id="1348616"/>
    <lineage>
        <taxon>Eukaryota</taxon>
        <taxon>Fungi</taxon>
        <taxon>Fungi incertae sedis</taxon>
        <taxon>Mucoromycota</taxon>
        <taxon>Glomeromycotina</taxon>
        <taxon>Glomeromycetes</taxon>
        <taxon>Diversisporales</taxon>
        <taxon>Gigasporaceae</taxon>
        <taxon>Dentiscutata</taxon>
    </lineage>
</organism>
<evidence type="ECO:0000313" key="2">
    <source>
        <dbReference type="Proteomes" id="UP000789405"/>
    </source>
</evidence>
<dbReference type="Proteomes" id="UP000789405">
    <property type="component" value="Unassembled WGS sequence"/>
</dbReference>
<reference evidence="1" key="1">
    <citation type="submission" date="2021-06" db="EMBL/GenBank/DDBJ databases">
        <authorList>
            <person name="Kallberg Y."/>
            <person name="Tangrot J."/>
            <person name="Rosling A."/>
        </authorList>
    </citation>
    <scope>NUCLEOTIDE SEQUENCE</scope>
    <source>
        <strain evidence="1">MA453B</strain>
    </source>
</reference>
<keyword evidence="2" id="KW-1185">Reference proteome</keyword>
<comment type="caution">
    <text evidence="1">The sequence shown here is derived from an EMBL/GenBank/DDBJ whole genome shotgun (WGS) entry which is preliminary data.</text>
</comment>
<evidence type="ECO:0000313" key="1">
    <source>
        <dbReference type="EMBL" id="CAG8505579.1"/>
    </source>
</evidence>
<dbReference type="AlphaFoldDB" id="A0A9N8ZSC7"/>
<name>A0A9N8ZSC7_9GLOM</name>
<dbReference type="EMBL" id="CAJVPY010001062">
    <property type="protein sequence ID" value="CAG8505579.1"/>
    <property type="molecule type" value="Genomic_DNA"/>
</dbReference>